<dbReference type="Pfam" id="PF01476">
    <property type="entry name" value="LysM"/>
    <property type="match status" value="5"/>
</dbReference>
<keyword evidence="2" id="KW-0843">Virulence</keyword>
<feature type="signal peptide" evidence="5">
    <location>
        <begin position="1"/>
        <end position="24"/>
    </location>
</feature>
<dbReference type="Proteomes" id="UP001152533">
    <property type="component" value="Unassembled WGS sequence"/>
</dbReference>
<comment type="similarity">
    <text evidence="3">Belongs to the secreted LysM effector family.</text>
</comment>
<dbReference type="SMART" id="SM00257">
    <property type="entry name" value="LysM"/>
    <property type="match status" value="5"/>
</dbReference>
<evidence type="ECO:0000256" key="4">
    <source>
        <dbReference type="SAM" id="MobiDB-lite"/>
    </source>
</evidence>
<feature type="domain" description="LysM" evidence="6">
    <location>
        <begin position="36"/>
        <end position="80"/>
    </location>
</feature>
<dbReference type="InterPro" id="IPR036779">
    <property type="entry name" value="LysM_dom_sf"/>
</dbReference>
<dbReference type="PANTHER" id="PTHR34997:SF18">
    <property type="entry name" value="LYSM DOMAIN-CONTAINING PROTEIN"/>
    <property type="match status" value="1"/>
</dbReference>
<evidence type="ECO:0000256" key="1">
    <source>
        <dbReference type="ARBA" id="ARBA00022669"/>
    </source>
</evidence>
<dbReference type="PROSITE" id="PS51782">
    <property type="entry name" value="LYSM"/>
    <property type="match status" value="5"/>
</dbReference>
<feature type="region of interest" description="Disordered" evidence="4">
    <location>
        <begin position="86"/>
        <end position="134"/>
    </location>
</feature>
<dbReference type="GO" id="GO:0008061">
    <property type="term" value="F:chitin binding"/>
    <property type="evidence" value="ECO:0007669"/>
    <property type="project" value="UniProtKB-KW"/>
</dbReference>
<keyword evidence="5" id="KW-0732">Signal</keyword>
<feature type="domain" description="LysM" evidence="6">
    <location>
        <begin position="144"/>
        <end position="190"/>
    </location>
</feature>
<name>A0A9W4RXJ1_9PEZI</name>
<accession>A0A9W4RXJ1</accession>
<dbReference type="CDD" id="cd00118">
    <property type="entry name" value="LysM"/>
    <property type="match status" value="5"/>
</dbReference>
<feature type="domain" description="LysM" evidence="6">
    <location>
        <begin position="229"/>
        <end position="275"/>
    </location>
</feature>
<evidence type="ECO:0000259" key="6">
    <source>
        <dbReference type="PROSITE" id="PS51782"/>
    </source>
</evidence>
<proteinExistence type="inferred from homology"/>
<evidence type="ECO:0000256" key="2">
    <source>
        <dbReference type="ARBA" id="ARBA00023026"/>
    </source>
</evidence>
<dbReference type="PANTHER" id="PTHR34997">
    <property type="entry name" value="AM15"/>
    <property type="match status" value="1"/>
</dbReference>
<organism evidence="7 8">
    <name type="scientific">Colletotrichum noveboracense</name>
    <dbReference type="NCBI Taxonomy" id="2664923"/>
    <lineage>
        <taxon>Eukaryota</taxon>
        <taxon>Fungi</taxon>
        <taxon>Dikarya</taxon>
        <taxon>Ascomycota</taxon>
        <taxon>Pezizomycotina</taxon>
        <taxon>Sordariomycetes</taxon>
        <taxon>Hypocreomycetidae</taxon>
        <taxon>Glomerellales</taxon>
        <taxon>Glomerellaceae</taxon>
        <taxon>Colletotrichum</taxon>
        <taxon>Colletotrichum gloeosporioides species complex</taxon>
    </lineage>
</organism>
<protein>
    <recommendedName>
        <fullName evidence="6">LysM domain-containing protein</fullName>
    </recommendedName>
</protein>
<feature type="domain" description="LysM" evidence="6">
    <location>
        <begin position="374"/>
        <end position="420"/>
    </location>
</feature>
<gene>
    <name evidence="7" type="ORF">CGXH109_LOCUS83969</name>
</gene>
<dbReference type="EMBL" id="CAMGZC010000668">
    <property type="protein sequence ID" value="CAI0649250.1"/>
    <property type="molecule type" value="Genomic_DNA"/>
</dbReference>
<dbReference type="InterPro" id="IPR018392">
    <property type="entry name" value="LysM"/>
</dbReference>
<evidence type="ECO:0000313" key="8">
    <source>
        <dbReference type="Proteomes" id="UP001152533"/>
    </source>
</evidence>
<feature type="domain" description="LysM" evidence="6">
    <location>
        <begin position="310"/>
        <end position="356"/>
    </location>
</feature>
<dbReference type="InterPro" id="IPR052210">
    <property type="entry name" value="LysM1-like"/>
</dbReference>
<reference evidence="7" key="1">
    <citation type="submission" date="2022-08" db="EMBL/GenBank/DDBJ databases">
        <authorList>
            <person name="Giroux E."/>
            <person name="Giroux E."/>
        </authorList>
    </citation>
    <scope>NUCLEOTIDE SEQUENCE</scope>
    <source>
        <strain evidence="7">H1091258</strain>
    </source>
</reference>
<sequence>MHFTRLHIFATLAGLFWGPALVSAGLYVRRGVECFFEMAAESGETCESLASSWGISVNEFININPGVTCPNLEAGKNYCVVGEFTPDEPTTSPSKPSSTTSSTTTKPTTTSQPSTTLRTTTTTTAPSGPTVSPVMPGVVDNCDGFYKVQSGDNCDIIAQKNGITVAQLKTWNTDINAGCTNLWADYYICTHVPGAAVPTTTMRTTTTTTAAPGPTVSPVMPGAAANCDRYYKIQSGDGCDSVASKAGITVAQLKAWNTEINASCSNLWLDYYVCTHIPGAVTPTTTKTTAGTPGPTNTPQLPGAVGNCDKWYKIASGDTCDTVAAKNKITVAMFRSYNTQINSACNNLLKDYYACVSIPGAATPMPGIVSNCSRFYKVVSGDSCDAIANKAGITVANFRKWNTRINSGCTNLWLDALVCTNA</sequence>
<keyword evidence="8" id="KW-1185">Reference proteome</keyword>
<evidence type="ECO:0000256" key="3">
    <source>
        <dbReference type="ARBA" id="ARBA00044955"/>
    </source>
</evidence>
<feature type="compositionally biased region" description="Low complexity" evidence="4">
    <location>
        <begin position="87"/>
        <end position="133"/>
    </location>
</feature>
<comment type="caution">
    <text evidence="7">The sequence shown here is derived from an EMBL/GenBank/DDBJ whole genome shotgun (WGS) entry which is preliminary data.</text>
</comment>
<evidence type="ECO:0000256" key="5">
    <source>
        <dbReference type="SAM" id="SignalP"/>
    </source>
</evidence>
<keyword evidence="1" id="KW-0147">Chitin-binding</keyword>
<feature type="chain" id="PRO_5040928252" description="LysM domain-containing protein" evidence="5">
    <location>
        <begin position="25"/>
        <end position="422"/>
    </location>
</feature>
<dbReference type="AlphaFoldDB" id="A0A9W4RXJ1"/>
<evidence type="ECO:0000313" key="7">
    <source>
        <dbReference type="EMBL" id="CAI0649250.1"/>
    </source>
</evidence>
<dbReference type="SUPFAM" id="SSF54106">
    <property type="entry name" value="LysM domain"/>
    <property type="match status" value="5"/>
</dbReference>
<dbReference type="Gene3D" id="3.10.350.10">
    <property type="entry name" value="LysM domain"/>
    <property type="match status" value="5"/>
</dbReference>